<accession>A0ABR3B5T9</accession>
<dbReference type="PROSITE" id="PS51180">
    <property type="entry name" value="BRO1"/>
    <property type="match status" value="1"/>
</dbReference>
<dbReference type="Gene3D" id="1.25.40.280">
    <property type="entry name" value="alix/aip1 like domains"/>
    <property type="match status" value="1"/>
</dbReference>
<dbReference type="Pfam" id="PF13949">
    <property type="entry name" value="ALIX_LYPXL_bnd"/>
    <property type="match status" value="1"/>
</dbReference>
<dbReference type="PANTHER" id="PTHR23030:SF39">
    <property type="entry name" value="PROGRAMMED CELL DEATH 6-INTERACTING PROTEIN"/>
    <property type="match status" value="1"/>
</dbReference>
<dbReference type="InterPro" id="IPR038499">
    <property type="entry name" value="BRO1_sf"/>
</dbReference>
<dbReference type="InterPro" id="IPR004328">
    <property type="entry name" value="BRO1_dom"/>
</dbReference>
<sequence>MSKSPTLPQPQSAADMPALLAIPRRSTFPIQWTPALVKYINSAYDEDGNLYSADAQALDNLRQQAITSPSLETLFTYYSQLTFVCSRFPLNIGLEFAWLTAFQPTQPPVVHPNLFFEKSCILFSIGAVYSQLGCTEQRLSSDSIRKACSYFQQAAGCFKYIQREIVPDMRVVPMCDVSPAVLGTLIHLMLAQAQECVWQKAVMEHLKHGTIARLAIKVADFYESVLREMPSCIPEDWQTYTRIKASYFVAVAQYHKANECISQGRYGEEIGRLRVAEKANRCALDLIISSFQLIQHGVMHAGFVNEVRQLEEVIEHDLIRAEKDNDIVYVETVPEEAQLSPILRSDMVKPIIPPDLLEPAYWKKHPEVEIRRPLFQALVPFAVHQAASMYKDKKDQAVAEITASCAKLSEEATQLMEEFNLPFSMDVMDVTILPVNLMSCAEEVQHEGGIQSLKDMLEKIQELSKKNVDFIEEGFNVLEDENEQDEILQRQYGSLWARPSSKSLTGPLLSQGARFHDTIQAAQKADRIVRAKVTNWGKAIELLSRPVSEIKANLPFTKDDPHYPQLEVLVNQLRDAVEKIQTAKHEHNKISQDAETLSASDDISEPLLVKADALTGGSPIIKMEPEQFGDVFEAQLAKYAPLNTKLQMCVKDHAENLTHLRDLYEQFSLVAQGSHLAVKREKTVKNLEQAFLKFKEIRTNLVEGIKFYSQYTDTLSKFRDSCTDYAFARRMEASELARSGASPADSLFPFSRCSLLIQGRTKETVKMT</sequence>
<evidence type="ECO:0000313" key="5">
    <source>
        <dbReference type="Proteomes" id="UP001448207"/>
    </source>
</evidence>
<evidence type="ECO:0000259" key="3">
    <source>
        <dbReference type="PROSITE" id="PS51180"/>
    </source>
</evidence>
<dbReference type="Proteomes" id="UP001448207">
    <property type="component" value="Unassembled WGS sequence"/>
</dbReference>
<dbReference type="InterPro" id="IPR025304">
    <property type="entry name" value="ALIX_V_dom"/>
</dbReference>
<feature type="domain" description="BRO1" evidence="3">
    <location>
        <begin position="18"/>
        <end position="416"/>
    </location>
</feature>
<name>A0ABR3B5T9_PHYBL</name>
<reference evidence="4 5" key="1">
    <citation type="submission" date="2024-04" db="EMBL/GenBank/DDBJ databases">
        <title>Symmetric and asymmetric DNA N6-adenine methylation regulates different biological responses in Mucorales.</title>
        <authorList>
            <consortium name="Lawrence Berkeley National Laboratory"/>
            <person name="Lax C."/>
            <person name="Mondo S.J."/>
            <person name="Osorio-Concepcion M."/>
            <person name="Muszewska A."/>
            <person name="Corrochano-Luque M."/>
            <person name="Gutierrez G."/>
            <person name="Riley R."/>
            <person name="Lipzen A."/>
            <person name="Guo J."/>
            <person name="Hundley H."/>
            <person name="Amirebrahimi M."/>
            <person name="Ng V."/>
            <person name="Lorenzo-Gutierrez D."/>
            <person name="Binder U."/>
            <person name="Yang J."/>
            <person name="Song Y."/>
            <person name="Canovas D."/>
            <person name="Navarro E."/>
            <person name="Freitag M."/>
            <person name="Gabaldon T."/>
            <person name="Grigoriev I.V."/>
            <person name="Corrochano L.M."/>
            <person name="Nicolas F.E."/>
            <person name="Garre V."/>
        </authorList>
    </citation>
    <scope>NUCLEOTIDE SEQUENCE [LARGE SCALE GENOMIC DNA]</scope>
    <source>
        <strain evidence="4 5">L51</strain>
    </source>
</reference>
<keyword evidence="2" id="KW-0175">Coiled coil</keyword>
<proteinExistence type="inferred from homology"/>
<dbReference type="EMBL" id="JBCLYO010000004">
    <property type="protein sequence ID" value="KAL0090529.1"/>
    <property type="molecule type" value="Genomic_DNA"/>
</dbReference>
<gene>
    <name evidence="4" type="ORF">J3Q64DRAFT_1412411</name>
</gene>
<dbReference type="Gene3D" id="1.20.120.560">
    <property type="entry name" value="alix/aip1 in complex with the ypdl late domain"/>
    <property type="match status" value="1"/>
</dbReference>
<evidence type="ECO:0000256" key="1">
    <source>
        <dbReference type="ARBA" id="ARBA00038154"/>
    </source>
</evidence>
<dbReference type="SMART" id="SM01041">
    <property type="entry name" value="BRO1"/>
    <property type="match status" value="1"/>
</dbReference>
<comment type="caution">
    <text evidence="4">The sequence shown here is derived from an EMBL/GenBank/DDBJ whole genome shotgun (WGS) entry which is preliminary data.</text>
</comment>
<protein>
    <submittedName>
        <fullName evidence="4">BRO1-like domain-containing protein</fullName>
    </submittedName>
</protein>
<evidence type="ECO:0000313" key="4">
    <source>
        <dbReference type="EMBL" id="KAL0090529.1"/>
    </source>
</evidence>
<keyword evidence="5" id="KW-1185">Reference proteome</keyword>
<dbReference type="Gene3D" id="1.20.140.50">
    <property type="entry name" value="alix/aip1 like domains"/>
    <property type="match status" value="1"/>
</dbReference>
<comment type="similarity">
    <text evidence="1">Belongs to the palA/RIM20 family.</text>
</comment>
<dbReference type="Pfam" id="PF03097">
    <property type="entry name" value="BRO1"/>
    <property type="match status" value="1"/>
</dbReference>
<evidence type="ECO:0000256" key="2">
    <source>
        <dbReference type="SAM" id="Coils"/>
    </source>
</evidence>
<organism evidence="4 5">
    <name type="scientific">Phycomyces blakesleeanus</name>
    <dbReference type="NCBI Taxonomy" id="4837"/>
    <lineage>
        <taxon>Eukaryota</taxon>
        <taxon>Fungi</taxon>
        <taxon>Fungi incertae sedis</taxon>
        <taxon>Mucoromycota</taxon>
        <taxon>Mucoromycotina</taxon>
        <taxon>Mucoromycetes</taxon>
        <taxon>Mucorales</taxon>
        <taxon>Phycomycetaceae</taxon>
        <taxon>Phycomyces</taxon>
    </lineage>
</organism>
<feature type="coiled-coil region" evidence="2">
    <location>
        <begin position="566"/>
        <end position="593"/>
    </location>
</feature>
<dbReference type="PANTHER" id="PTHR23030">
    <property type="entry name" value="PCD6 INTERACTING PROTEIN-RELATED"/>
    <property type="match status" value="1"/>
</dbReference>